<dbReference type="GO" id="GO:0004673">
    <property type="term" value="F:protein histidine kinase activity"/>
    <property type="evidence" value="ECO:0007669"/>
    <property type="project" value="UniProtKB-EC"/>
</dbReference>
<keyword evidence="4" id="KW-0808">Transferase</keyword>
<dbReference type="SUPFAM" id="SSF55785">
    <property type="entry name" value="PYP-like sensor domain (PAS domain)"/>
    <property type="match status" value="1"/>
</dbReference>
<dbReference type="InterPro" id="IPR001610">
    <property type="entry name" value="PAC"/>
</dbReference>
<organism evidence="8 9">
    <name type="scientific">Stakelama tenebrarum</name>
    <dbReference type="NCBI Taxonomy" id="2711215"/>
    <lineage>
        <taxon>Bacteria</taxon>
        <taxon>Pseudomonadati</taxon>
        <taxon>Pseudomonadota</taxon>
        <taxon>Alphaproteobacteria</taxon>
        <taxon>Sphingomonadales</taxon>
        <taxon>Sphingomonadaceae</taxon>
        <taxon>Stakelama</taxon>
    </lineage>
</organism>
<keyword evidence="3" id="KW-0597">Phosphoprotein</keyword>
<dbReference type="InterPro" id="IPR052162">
    <property type="entry name" value="Sensor_kinase/Photoreceptor"/>
</dbReference>
<name>A0A6G6Y8H5_9SPHN</name>
<evidence type="ECO:0000256" key="2">
    <source>
        <dbReference type="ARBA" id="ARBA00012438"/>
    </source>
</evidence>
<dbReference type="InterPro" id="IPR000014">
    <property type="entry name" value="PAS"/>
</dbReference>
<keyword evidence="5" id="KW-0418">Kinase</keyword>
<dbReference type="EC" id="2.7.13.3" evidence="2"/>
<dbReference type="CDD" id="cd00130">
    <property type="entry name" value="PAS"/>
    <property type="match status" value="1"/>
</dbReference>
<proteinExistence type="predicted"/>
<dbReference type="Proteomes" id="UP000501568">
    <property type="component" value="Chromosome"/>
</dbReference>
<gene>
    <name evidence="8" type="ORF">G5C33_16500</name>
</gene>
<evidence type="ECO:0000256" key="6">
    <source>
        <dbReference type="SAM" id="MobiDB-lite"/>
    </source>
</evidence>
<keyword evidence="9" id="KW-1185">Reference proteome</keyword>
<dbReference type="AlphaFoldDB" id="A0A6G6Y8H5"/>
<reference evidence="8 9" key="1">
    <citation type="submission" date="2020-02" db="EMBL/GenBank/DDBJ databases">
        <authorList>
            <person name="Zheng R.K."/>
            <person name="Sun C.M."/>
        </authorList>
    </citation>
    <scope>NUCLEOTIDE SEQUENCE [LARGE SCALE GENOMIC DNA]</scope>
    <source>
        <strain evidence="9">zrk23</strain>
    </source>
</reference>
<dbReference type="InterPro" id="IPR035965">
    <property type="entry name" value="PAS-like_dom_sf"/>
</dbReference>
<protein>
    <recommendedName>
        <fullName evidence="2">histidine kinase</fullName>
        <ecNumber evidence="2">2.7.13.3</ecNumber>
    </recommendedName>
</protein>
<feature type="region of interest" description="Disordered" evidence="6">
    <location>
        <begin position="1"/>
        <end position="21"/>
    </location>
</feature>
<evidence type="ECO:0000256" key="3">
    <source>
        <dbReference type="ARBA" id="ARBA00022553"/>
    </source>
</evidence>
<evidence type="ECO:0000313" key="9">
    <source>
        <dbReference type="Proteomes" id="UP000501568"/>
    </source>
</evidence>
<dbReference type="PANTHER" id="PTHR43304">
    <property type="entry name" value="PHYTOCHROME-LIKE PROTEIN CPH1"/>
    <property type="match status" value="1"/>
</dbReference>
<comment type="catalytic activity">
    <reaction evidence="1">
        <text>ATP + protein L-histidine = ADP + protein N-phospho-L-histidine.</text>
        <dbReference type="EC" id="2.7.13.3"/>
    </reaction>
</comment>
<accession>A0A6G6Y8H5</accession>
<dbReference type="EMBL" id="CP049109">
    <property type="protein sequence ID" value="QIG81219.1"/>
    <property type="molecule type" value="Genomic_DNA"/>
</dbReference>
<dbReference type="PROSITE" id="PS50113">
    <property type="entry name" value="PAC"/>
    <property type="match status" value="1"/>
</dbReference>
<dbReference type="KEGG" id="spzr:G5C33_16500"/>
<dbReference type="InterPro" id="IPR013655">
    <property type="entry name" value="PAS_fold_3"/>
</dbReference>
<evidence type="ECO:0000256" key="1">
    <source>
        <dbReference type="ARBA" id="ARBA00000085"/>
    </source>
</evidence>
<dbReference type="Pfam" id="PF08447">
    <property type="entry name" value="PAS_3"/>
    <property type="match status" value="1"/>
</dbReference>
<dbReference type="InterPro" id="IPR000700">
    <property type="entry name" value="PAS-assoc_C"/>
</dbReference>
<dbReference type="NCBIfam" id="TIGR00229">
    <property type="entry name" value="sensory_box"/>
    <property type="match status" value="1"/>
</dbReference>
<dbReference type="PANTHER" id="PTHR43304:SF1">
    <property type="entry name" value="PAC DOMAIN-CONTAINING PROTEIN"/>
    <property type="match status" value="1"/>
</dbReference>
<evidence type="ECO:0000256" key="4">
    <source>
        <dbReference type="ARBA" id="ARBA00022679"/>
    </source>
</evidence>
<evidence type="ECO:0000313" key="8">
    <source>
        <dbReference type="EMBL" id="QIG81219.1"/>
    </source>
</evidence>
<dbReference type="SMART" id="SM00086">
    <property type="entry name" value="PAC"/>
    <property type="match status" value="1"/>
</dbReference>
<evidence type="ECO:0000256" key="5">
    <source>
        <dbReference type="ARBA" id="ARBA00022777"/>
    </source>
</evidence>
<feature type="domain" description="PAC" evidence="7">
    <location>
        <begin position="88"/>
        <end position="134"/>
    </location>
</feature>
<sequence>MTQPPLAPQLLRPGKGTQDAARPRALPANWQCDLSDDSLIWSAGVFDLFGIAPETHVDRREIAEMYVGDSRGMMEELRAKAIAERRAFTMEAWIRRRDGELRWMRLSADILCAGGRVTHLYGTKQDITDEWPVS</sequence>
<dbReference type="Gene3D" id="3.30.450.20">
    <property type="entry name" value="PAS domain"/>
    <property type="match status" value="1"/>
</dbReference>
<evidence type="ECO:0000259" key="7">
    <source>
        <dbReference type="PROSITE" id="PS50113"/>
    </source>
</evidence>